<comment type="caution">
    <text evidence="1">The sequence shown here is derived from an EMBL/GenBank/DDBJ whole genome shotgun (WGS) entry which is preliminary data.</text>
</comment>
<dbReference type="Pfam" id="PF12642">
    <property type="entry name" value="TpcC"/>
    <property type="match status" value="1"/>
</dbReference>
<accession>A0A6I4W0M7</accession>
<proteinExistence type="predicted"/>
<reference evidence="1 2" key="1">
    <citation type="submission" date="2019-12" db="EMBL/GenBank/DDBJ databases">
        <title>Whole-genome analyses of novel actinobacteria.</title>
        <authorList>
            <person name="Sahin N."/>
            <person name="Saygin H."/>
        </authorList>
    </citation>
    <scope>NUCLEOTIDE SEQUENCE [LARGE SCALE GENOMIC DNA]</scope>
    <source>
        <strain evidence="1 2">KC615</strain>
    </source>
</reference>
<dbReference type="Proteomes" id="UP000430692">
    <property type="component" value="Unassembled WGS sequence"/>
</dbReference>
<dbReference type="InterPro" id="IPR024735">
    <property type="entry name" value="TcpC"/>
</dbReference>
<protein>
    <recommendedName>
        <fullName evidence="3">Conjugative transposon protein TcpC</fullName>
    </recommendedName>
</protein>
<dbReference type="RefSeq" id="WP_160802879.1">
    <property type="nucleotide sequence ID" value="NZ_WUUL01000015.1"/>
</dbReference>
<evidence type="ECO:0000313" key="1">
    <source>
        <dbReference type="EMBL" id="MXQ55526.1"/>
    </source>
</evidence>
<name>A0A6I4W0M7_9BACL</name>
<dbReference type="CDD" id="cd16428">
    <property type="entry name" value="TcpC_C"/>
    <property type="match status" value="1"/>
</dbReference>
<dbReference type="Gene3D" id="3.10.450.540">
    <property type="match status" value="2"/>
</dbReference>
<gene>
    <name evidence="1" type="ORF">GSM42_17735</name>
</gene>
<dbReference type="CDD" id="cd16386">
    <property type="entry name" value="TcpC_N"/>
    <property type="match status" value="1"/>
</dbReference>
<evidence type="ECO:0000313" key="2">
    <source>
        <dbReference type="Proteomes" id="UP000430692"/>
    </source>
</evidence>
<keyword evidence="2" id="KW-1185">Reference proteome</keyword>
<dbReference type="EMBL" id="WUUL01000015">
    <property type="protein sequence ID" value="MXQ55526.1"/>
    <property type="molecule type" value="Genomic_DNA"/>
</dbReference>
<organism evidence="1 2">
    <name type="scientific">Shimazuella alba</name>
    <dbReference type="NCBI Taxonomy" id="2690964"/>
    <lineage>
        <taxon>Bacteria</taxon>
        <taxon>Bacillati</taxon>
        <taxon>Bacillota</taxon>
        <taxon>Bacilli</taxon>
        <taxon>Bacillales</taxon>
        <taxon>Thermoactinomycetaceae</taxon>
        <taxon>Shimazuella</taxon>
    </lineage>
</organism>
<sequence>MKRLSKQRMTRTLFWGLLVYTALSSTIAWSIQFGLIPIEPRRVQATDEQKAPVNNTKELAFAEQFTKEYFFWTLGKEESRKQRLQSFLISSIDSQAGLNMKTTKYNSYTQNINAWQVKDRGDGVKEVTVYAETILTNTTNQSDQKRVDRYLVVPIKQAGDSFRVVDFPYLIPPPVARDIAAKEPVTSGSPVSGEIANQAENFMQTFWKVYTNGEPQEIAYYFKNKQASAGLTSIQSFVSMDGLSVSQVDDTYIVNCDVTLEDVQTGVQLVSHYVFTLVKETDRWYVISMKQGEI</sequence>
<dbReference type="AlphaFoldDB" id="A0A6I4W0M7"/>
<evidence type="ECO:0008006" key="3">
    <source>
        <dbReference type="Google" id="ProtNLM"/>
    </source>
</evidence>
<dbReference type="InterPro" id="IPR035628">
    <property type="entry name" value="TcpC_C"/>
</dbReference>